<dbReference type="Gene3D" id="2.60.40.10">
    <property type="entry name" value="Immunoglobulins"/>
    <property type="match status" value="1"/>
</dbReference>
<organism evidence="1">
    <name type="scientific">viral metagenome</name>
    <dbReference type="NCBI Taxonomy" id="1070528"/>
    <lineage>
        <taxon>unclassified sequences</taxon>
        <taxon>metagenomes</taxon>
        <taxon>organismal metagenomes</taxon>
    </lineage>
</organism>
<name>A0A6C0ESB5_9ZZZZ</name>
<evidence type="ECO:0000313" key="1">
    <source>
        <dbReference type="EMBL" id="QHT31170.1"/>
    </source>
</evidence>
<dbReference type="EMBL" id="MN738916">
    <property type="protein sequence ID" value="QHT31170.1"/>
    <property type="molecule type" value="Genomic_DNA"/>
</dbReference>
<proteinExistence type="predicted"/>
<sequence length="3916" mass="437268">MTLIDYSGNFFNSGYYGTNTLKNRMPVFTSPNTLPLGIMDSSETNNIVKQNYAVSCFDVSSVMYTSMQNSSHYWTYSNAISIIGSVTQKFWFNVENQPRNVNVQMINTHTQSNSEYYLDNNIYINDRDVINISSLPFPFSKLVSLVSQNYSSEINIQYYDQQSKVGQNSLTYYCNHTQTNHTINFLLTSTNSTAGNASLNPYEAVIILNDIVVYTSGSLAFNTYTIPTLQVGDKVEIVMRKVRDYGLDEQGNSTTNGSLITGLSTDNSVLFIDLKTILWNDPNLYLTLPNTDNYYSMSNLLNFSCNLNPTNVNNDNLDGQDVKLIIKDSNNTEVAVYSTSLVNNIASFVIPESDKSRFLPGNYSAIVSYDPFDSTNNVFNSTTSSNYPFTYHYNSGNSNVVNFTIKKQKIRVLYDTAKLSSSYSTLRYASLDGFYIEDFRTGTRVNVAGISTFKVVNPNNTTAYINTNVTNIQNISFLPSSNQIYPDTEYKINLSFVPTQSDIIETPDISPDYVFYTEKPIIKISELINRTPSYTSSNNISATIVDSSNNYYNSSTLPGSLDFVVSQADNSTINSAYSSSGNPHYIASFSPKTLNLLRYSSSNFTISASFLGSSGIPVLYNKEIHSNNDQLQSFVYTGVNVVSSISPSHATVYNSFTITSAVYDNTGGSALSISDLPVSIDYSFLGTNRFNKSTQNGSNNFIQSFVPKDYSLNSSNNPITVYTNLKTNDIFDSSKYSNTSVQLNIDLITPVLSNSTQSLSYDLYEDVSFNLTLTGYSGKNDNGTLKLYNNNSSEITSAKKNNFTTNTTNYTLSGVKMIDLLGSTELSIYMGSDIVNAFFEWNANSPYIYTENIQSMVNLTLKKTDLFFENVVIDNNNCIINDTIYVNGNVNSSYLESLSGTVYLVDPSNNNNVISSVRVDNNNSFSISFTSEVSRVYNLALVFTPDYENVYNSSSQYNVSLKFVEESINPVVQVINVDNSQIFDHNAILSYTNNFKIKISNLSNIIEGTTASLKILSGSNVVLSVDNLGIDENGIVLTDVLNMVESNTNKYNILNVFCDISLNLHNYDTDKYIIVYPSEQIEFTQNHSKPSFDSLTFTNSSNVLITNDTFYFNDTYNVLATFGLVNKDGSILPISGNLKVTIYDESGNLINNSLNKTLQINYETTQQITTFKPSSIPITRGNYTFKYEITPDDPNLQKFTTNILNITVVPTSIREVNLTTFPILNDVVLYGEDFSGIITFIAPTGCVGKMEVWCVDPNEGNDQRLSSVSFSNYGDSVLTELNFKCDAIGFDCPQDPTTYNLYVKFVSSTPFYGDNTYYVNSDNNEFTIDVYQTNIYLSELIFNDNLANITYTTDSLGKLVKTVVVDGNTTDYNLSANQINDAVRTVYIQIQDTLQISGYIKTLDNKAVNKGTIDLICKIWNNNQYSYVTILTTNVLSNGYFTTSNLVDVNSIIYKNEPAIVYLKYNGGNNFKDSVFDSDSFNPTNKYTYLSGNYIMRVDYNIADFTFAIKNSDLTNDTVYYFQEDVIEFDVSFNTNTTPYYKIQHGKIVVYLYKDNQYIGNIDGYSSGVNSNNTSIIRINPKAEDILPNTGYTAVAKFVCDKFQETYSSNIVSFSVIKTTPVISFVIKDPLGNTTTSVDYESNVNINVKVQSKYPIQQPSYNSQTRDINGTVVLRKKTIDSNSNDIYQDMTVSTTQYGVDISSVYIVFDQGLEGYDHFSASGTIVNFAPFGNSPEIIYTQDGITAVFDFNYFENNNDKYNAAIIDNNTNQHFTINKHSIDIEITDISVLYGGLDVNHSTPNSDNVDNSSIYYENNSATVRFNGVINYDEPFKIVTHISQKINGSLSYKYSVDNSNFVNLIPITPVSITSNTIDNNVIARFDAKTITVPTNNSNTYYVKVIFTPTSTNYYNTITSSPSSLLNMYEANVFGTGNLYYDSLNNSTVTKTILYKSDVTFDVYAKFAFDSNIPNNKRKCLVELYHDNYDPANKISTPTVYLTNSSSSYKFTLSGNVLPYKDGGYALKALFTPVTNTNDRNLDYPVVAKEFSPLSLNIKPYLTISGLSDNFTFNYSDSVSASITVHSGSLSVLPYNQFVVKTYGINGTEYNQTSTYNFSTSTIDQTIVLSRLDQLLSGSTNRDNSIEVGNYYFKIYARDSNDSNNLNKTNEITYYFTVTKKQIQLNVNMSTHYALYRDKLELTFSITNNYPINNGTISIVFTDDKTSEQFTKILDYNDSKFKQISQYTYKYKIDDLSQYLQNAFYVGSFKLYSELSNKNLLGSYSDDSNDLIINKSNNCRIVVDENMYNSNYLDIIPVNAQILYKHSDLITTASVSYIVNNGSVQQASLSGSYYSFNIDTTTLNKGINEVVVYFTDNNYSGLPTIFQVNVGKEINVLTNTLTYSSNDNDTFTLYLNNLSNGDSVTFYRSISITSLTPISSNNGYYRFNYSSINYGDNNIYAIIRSENYDVTSTSVDISRNRKDVTITFTSELSDTYKSGSLLDLYYQVLDSVSGNNVTEGTVEIHKVTVVGPYLDYILQDEILARSSVYNGFAYLQYTLTSDTNDDTYIKFYGVFKNSENFNNVSSSFTQPIHIYKKDNAFLSDDTMWESPYNFGDIIDLKYSVSKSQQSRNQLLSDEQIAAQKLSELNIASQNLANSLDAKNSAELALNNYQTNRELSDVTVDLADEILSDLRANLIHANNEYSEAVNKYNSIVLDMSNAEVALNNATVAAELSVTLNNLNGALAASSSANQSVIDASNAYAAANINRQTADSSYNTLSTLYVTDASMNDASMNLQIADASYALAHQAVLDASTNYINSLPIYNSALDDLAHKEEALFQQIYAEISNNSIGDINNLRSAYLSDASTNLQNAIQAYNDASNNLNSSYIDDNGNTRRINQNSCLNLSQYKSGFTFVQFPSNIFSGMNTITLEIWHKYQGTGVLFEKWKAFRVGIDSGYMRLTNHKVGYGTDDQTFVGGYTRMQLGEWHHIAVTINFGVTNGSFVYLDGVLVNPEGFTINLRNDSYPMLLGCILNYDNFNHYELQLPGGNSNMRLWSTIRSQTDIVNNMYTLIQTPTNNLVGSYYLNEGTGTVTYNKINSITNGALRFVDFYGNSQGEYPRDYPPTIWSYDSLPTYTNANNLNQLVGLQDAIDAARAVYNADLSDPSHVLILAQLLSPKSSNLISAIAEYLSGGTPIPQQLLSYEDIISTITSDVSNNIAINLNLLVSLISEKFTHVDSSLTSITGINSSYVVDLSNSLFAFNNALNNLNNLHIYEDLLASEASALNSKNSAQNTYNSYLFNYNLYNTKQLANQQYTDAGINLQNAILYANAIELLIKLYNDNNNNNTNIAQLLQSMITLYQGKLIDYSANVVEANAEVLDTQAQIVKYTNLYNLADASFVSLSNSYNTALQVYTTAAENYSSANNAYALAYNNLNTSNSNVNIDILNAAISEGIIEIHKYVYDNNNDSVIGYLKPDNTGEVLLSYRLIDVGQVNFYALFKNSINYYDASVEQDIYISNRIVTNIINVSELNTNDYYKLNQQITLSYNVKSNNRNLTNGIVEFHKYYDNGYSEEILGYSNLDSDGIASLNVVLTDIGYVYYYAVYKTSFDYSDSTSSDIELYVHEKYRSNNTLYISSTNVSYGETISLTSNITSCQQSTINEGVVEFYVKINGSEELIGYSDVINNNATLSYTVNDVDNNVRFYSIFKNSVNFFDAESNKIHTNIDKRTPDSIVITIPNTNNYLSISTITAQVNFPEVNDKSKQGTVTFTVTNNGDTHYTSVDLNDGVAELALLLESSSQYTIQARFNGNDNYSTLNSSSSYLTPTVVTNMYNLSYSTNSRVYATVTATLNLSNSSVSNAFILKNTGYVLFKQLFNGTIVNVVTEPLRNASATAVMRIDPSSGYTIAIEYQDKLNNPSIVLLYP</sequence>
<accession>A0A6C0ESB5</accession>
<dbReference type="InterPro" id="IPR013783">
    <property type="entry name" value="Ig-like_fold"/>
</dbReference>
<dbReference type="InterPro" id="IPR013320">
    <property type="entry name" value="ConA-like_dom_sf"/>
</dbReference>
<reference evidence="1" key="1">
    <citation type="journal article" date="2020" name="Nature">
        <title>Giant virus diversity and host interactions through global metagenomics.</title>
        <authorList>
            <person name="Schulz F."/>
            <person name="Roux S."/>
            <person name="Paez-Espino D."/>
            <person name="Jungbluth S."/>
            <person name="Walsh D.A."/>
            <person name="Denef V.J."/>
            <person name="McMahon K.D."/>
            <person name="Konstantinidis K.T."/>
            <person name="Eloe-Fadrosh E.A."/>
            <person name="Kyrpides N.C."/>
            <person name="Woyke T."/>
        </authorList>
    </citation>
    <scope>NUCLEOTIDE SEQUENCE</scope>
    <source>
        <strain evidence="1">GVMAG-M-3300009155-2</strain>
    </source>
</reference>
<dbReference type="SUPFAM" id="SSF49899">
    <property type="entry name" value="Concanavalin A-like lectins/glucanases"/>
    <property type="match status" value="1"/>
</dbReference>
<protein>
    <submittedName>
        <fullName evidence="1">Uncharacterized protein</fullName>
    </submittedName>
</protein>